<dbReference type="EMBL" id="BGZK01002182">
    <property type="protein sequence ID" value="GBP91564.1"/>
    <property type="molecule type" value="Genomic_DNA"/>
</dbReference>
<keyword evidence="3" id="KW-1185">Reference proteome</keyword>
<dbReference type="Gene3D" id="2.60.40.640">
    <property type="match status" value="1"/>
</dbReference>
<comment type="caution">
    <text evidence="2">The sequence shown here is derived from an EMBL/GenBank/DDBJ whole genome shotgun (WGS) entry which is preliminary data.</text>
</comment>
<dbReference type="Pfam" id="PF03643">
    <property type="entry name" value="Vps26"/>
    <property type="match status" value="1"/>
</dbReference>
<dbReference type="STRING" id="151549.A0A4C1ZWZ5"/>
<evidence type="ECO:0000256" key="1">
    <source>
        <dbReference type="ARBA" id="ARBA00009100"/>
    </source>
</evidence>
<reference evidence="2 3" key="1">
    <citation type="journal article" date="2019" name="Commun. Biol.">
        <title>The bagworm genome reveals a unique fibroin gene that provides high tensile strength.</title>
        <authorList>
            <person name="Kono N."/>
            <person name="Nakamura H."/>
            <person name="Ohtoshi R."/>
            <person name="Tomita M."/>
            <person name="Numata K."/>
            <person name="Arakawa K."/>
        </authorList>
    </citation>
    <scope>NUCLEOTIDE SEQUENCE [LARGE SCALE GENOMIC DNA]</scope>
</reference>
<feature type="non-terminal residue" evidence="2">
    <location>
        <position position="79"/>
    </location>
</feature>
<comment type="similarity">
    <text evidence="1">Belongs to the VPS26 family.</text>
</comment>
<accession>A0A4C1ZWZ5</accession>
<proteinExistence type="inferred from homology"/>
<gene>
    <name evidence="2" type="primary">DSCR3</name>
    <name evidence="2" type="ORF">EVAR_67163_1</name>
</gene>
<sequence>MEGSVNLQLSTKNVGIFEAFYNSVKPINLLHTSVELAAPGKIPAGTTEIPFEIPLQAKQAVSPGYPGLLESYHGVFVSI</sequence>
<dbReference type="OrthoDB" id="10263384at2759"/>
<dbReference type="InterPro" id="IPR028934">
    <property type="entry name" value="Vps26-related"/>
</dbReference>
<protein>
    <submittedName>
        <fullName evidence="2">Down syndrome critical region protein 3 homolog</fullName>
    </submittedName>
</protein>
<evidence type="ECO:0000313" key="2">
    <source>
        <dbReference type="EMBL" id="GBP91564.1"/>
    </source>
</evidence>
<dbReference type="GO" id="GO:0006886">
    <property type="term" value="P:intracellular protein transport"/>
    <property type="evidence" value="ECO:0007669"/>
    <property type="project" value="InterPro"/>
</dbReference>
<organism evidence="2 3">
    <name type="scientific">Eumeta variegata</name>
    <name type="common">Bagworm moth</name>
    <name type="synonym">Eumeta japonica</name>
    <dbReference type="NCBI Taxonomy" id="151549"/>
    <lineage>
        <taxon>Eukaryota</taxon>
        <taxon>Metazoa</taxon>
        <taxon>Ecdysozoa</taxon>
        <taxon>Arthropoda</taxon>
        <taxon>Hexapoda</taxon>
        <taxon>Insecta</taxon>
        <taxon>Pterygota</taxon>
        <taxon>Neoptera</taxon>
        <taxon>Endopterygota</taxon>
        <taxon>Lepidoptera</taxon>
        <taxon>Glossata</taxon>
        <taxon>Ditrysia</taxon>
        <taxon>Tineoidea</taxon>
        <taxon>Psychidae</taxon>
        <taxon>Oiketicinae</taxon>
        <taxon>Eumeta</taxon>
    </lineage>
</organism>
<evidence type="ECO:0000313" key="3">
    <source>
        <dbReference type="Proteomes" id="UP000299102"/>
    </source>
</evidence>
<dbReference type="Proteomes" id="UP000299102">
    <property type="component" value="Unassembled WGS sequence"/>
</dbReference>
<dbReference type="InterPro" id="IPR014752">
    <property type="entry name" value="Arrestin-like_C"/>
</dbReference>
<name>A0A4C1ZWZ5_EUMVA</name>
<dbReference type="AlphaFoldDB" id="A0A4C1ZWZ5"/>